<reference evidence="8 9" key="1">
    <citation type="submission" date="2005-12" db="EMBL/GenBank/DDBJ databases">
        <authorList>
            <person name="Moran M.A."/>
            <person name="Ferriera S."/>
            <person name="Johnson J."/>
            <person name="Kravitz S."/>
            <person name="Halpern A."/>
            <person name="Remington K."/>
            <person name="Beeson K."/>
            <person name="Tran B."/>
            <person name="Rogers Y.-H."/>
            <person name="Friedman R."/>
            <person name="Venter J.C."/>
        </authorList>
    </citation>
    <scope>NUCLEOTIDE SEQUENCE [LARGE SCALE GENOMIC DNA]</scope>
    <source>
        <strain evidence="9">ATCC BAA-591 / DSM 15170 / ISM</strain>
    </source>
</reference>
<feature type="transmembrane region" description="Helical" evidence="7">
    <location>
        <begin position="290"/>
        <end position="313"/>
    </location>
</feature>
<name>A3SL89_ROSNI</name>
<evidence type="ECO:0000313" key="9">
    <source>
        <dbReference type="Proteomes" id="UP000005954"/>
    </source>
</evidence>
<dbReference type="RefSeq" id="WP_009813520.1">
    <property type="nucleotide sequence ID" value="NZ_CH724156.1"/>
</dbReference>
<dbReference type="Pfam" id="PF03773">
    <property type="entry name" value="ArsP_1"/>
    <property type="match status" value="1"/>
</dbReference>
<keyword evidence="4 7" id="KW-0812">Transmembrane</keyword>
<dbReference type="InterPro" id="IPR005524">
    <property type="entry name" value="DUF318"/>
</dbReference>
<keyword evidence="6 7" id="KW-0472">Membrane</keyword>
<dbReference type="PANTHER" id="PTHR34184:SF4">
    <property type="entry name" value="UPF0718 PROTEIN YCGR"/>
    <property type="match status" value="1"/>
</dbReference>
<feature type="transmembrane region" description="Helical" evidence="7">
    <location>
        <begin position="46"/>
        <end position="65"/>
    </location>
</feature>
<feature type="transmembrane region" description="Helical" evidence="7">
    <location>
        <begin position="85"/>
        <end position="112"/>
    </location>
</feature>
<feature type="transmembrane region" description="Helical" evidence="7">
    <location>
        <begin position="216"/>
        <end position="236"/>
    </location>
</feature>
<feature type="transmembrane region" description="Helical" evidence="7">
    <location>
        <begin position="132"/>
        <end position="159"/>
    </location>
</feature>
<organism evidence="8 9">
    <name type="scientific">Roseovarius nubinhibens (strain ATCC BAA-591 / DSM 15170 / ISM)</name>
    <dbReference type="NCBI Taxonomy" id="89187"/>
    <lineage>
        <taxon>Bacteria</taxon>
        <taxon>Pseudomonadati</taxon>
        <taxon>Pseudomonadota</taxon>
        <taxon>Alphaproteobacteria</taxon>
        <taxon>Rhodobacterales</taxon>
        <taxon>Roseobacteraceae</taxon>
        <taxon>Roseovarius</taxon>
    </lineage>
</organism>
<evidence type="ECO:0000256" key="4">
    <source>
        <dbReference type="ARBA" id="ARBA00022692"/>
    </source>
</evidence>
<dbReference type="EMBL" id="AALY01000001">
    <property type="protein sequence ID" value="EAP78120.1"/>
    <property type="molecule type" value="Genomic_DNA"/>
</dbReference>
<feature type="transmembrane region" description="Helical" evidence="7">
    <location>
        <begin position="256"/>
        <end position="278"/>
    </location>
</feature>
<feature type="transmembrane region" description="Helical" evidence="7">
    <location>
        <begin position="319"/>
        <end position="337"/>
    </location>
</feature>
<dbReference type="HOGENOM" id="CLU_813244_0_0_5"/>
<sequence>MTDQTDIRRHMSKRQILWGLGLATLLCLALLWPTHAANATLFVFWGLIAVAPIVLPGILLAAWIIASGADSHIARAFEGRTLRAVIVASLIGAVTPVCGVTVLPLMAGLLAAGVPLAPIMAFWLSSPITDPAMLATTVATLGLSFAIGKTVAAFGLGVFGGSITALFARAPWAQTALRDNGLARQLSAARCCGKAQAFEPKVWRSADRRRAFAKQFWATARLILICLVPAFAAEYALNAALTPGSLATYVGEDSVWAIPAAVFVGAPAYIDGYAALPLTRGLIDNGMSQGAAMAFLISGGVVSIWGAMAIAPVLKLKPFLLYLVLAILGSLAAGYLFEWVV</sequence>
<protein>
    <submittedName>
        <fullName evidence="8">Permease, putative</fullName>
    </submittedName>
</protein>
<dbReference type="AlphaFoldDB" id="A3SL89"/>
<dbReference type="eggNOG" id="COG0701">
    <property type="taxonomic scope" value="Bacteria"/>
</dbReference>
<evidence type="ECO:0000256" key="6">
    <source>
        <dbReference type="ARBA" id="ARBA00023136"/>
    </source>
</evidence>
<dbReference type="GO" id="GO:0005886">
    <property type="term" value="C:plasma membrane"/>
    <property type="evidence" value="ECO:0007669"/>
    <property type="project" value="UniProtKB-SubCell"/>
</dbReference>
<keyword evidence="9" id="KW-1185">Reference proteome</keyword>
<evidence type="ECO:0000256" key="7">
    <source>
        <dbReference type="SAM" id="Phobius"/>
    </source>
</evidence>
<comment type="caution">
    <text evidence="8">The sequence shown here is derived from an EMBL/GenBank/DDBJ whole genome shotgun (WGS) entry which is preliminary data.</text>
</comment>
<evidence type="ECO:0000256" key="3">
    <source>
        <dbReference type="ARBA" id="ARBA00022475"/>
    </source>
</evidence>
<comment type="similarity">
    <text evidence="2">Belongs to the UPF0718 family.</text>
</comment>
<dbReference type="STRING" id="89187.ISM_07485"/>
<evidence type="ECO:0000256" key="2">
    <source>
        <dbReference type="ARBA" id="ARBA00006386"/>
    </source>
</evidence>
<evidence type="ECO:0000313" key="8">
    <source>
        <dbReference type="EMBL" id="EAP78120.1"/>
    </source>
</evidence>
<gene>
    <name evidence="8" type="ORF">ISM_07485</name>
</gene>
<keyword evidence="5 7" id="KW-1133">Transmembrane helix</keyword>
<dbReference type="InterPro" id="IPR052923">
    <property type="entry name" value="UPF0718"/>
</dbReference>
<accession>A3SL89</accession>
<dbReference type="Proteomes" id="UP000005954">
    <property type="component" value="Unassembled WGS sequence"/>
</dbReference>
<keyword evidence="3" id="KW-1003">Cell membrane</keyword>
<evidence type="ECO:0000256" key="5">
    <source>
        <dbReference type="ARBA" id="ARBA00022989"/>
    </source>
</evidence>
<proteinExistence type="inferred from homology"/>
<comment type="subcellular location">
    <subcellularLocation>
        <location evidence="1">Cell membrane</location>
        <topology evidence="1">Multi-pass membrane protein</topology>
    </subcellularLocation>
</comment>
<evidence type="ECO:0000256" key="1">
    <source>
        <dbReference type="ARBA" id="ARBA00004651"/>
    </source>
</evidence>
<dbReference type="OrthoDB" id="9777774at2"/>
<dbReference type="PANTHER" id="PTHR34184">
    <property type="entry name" value="UPF0718 PROTEIN YCGR"/>
    <property type="match status" value="1"/>
</dbReference>